<evidence type="ECO:0000313" key="9">
    <source>
        <dbReference type="EMBL" id="MFC5754451.1"/>
    </source>
</evidence>
<name>A0ABW1AIL9_9ACTN</name>
<evidence type="ECO:0000256" key="3">
    <source>
        <dbReference type="ARBA" id="ARBA00022676"/>
    </source>
</evidence>
<evidence type="ECO:0000256" key="2">
    <source>
        <dbReference type="ARBA" id="ARBA00022475"/>
    </source>
</evidence>
<sequence>MTAGRLLARTATVPVLLVMAWLAVSLPLLLAGYFRPGPAIVLFVPAAALFLWLGLRERPSAAEAEEKENAEEKEKTEPAAKAPRWPAWGVLAVGLGFLVLQVLMLAEQVIVRRDPASYVQFATWLADHGSLPIPQSREAFGGGDVALRYGSPAFYEVGDDLVPQFMAGLPLILSLGAWIGGTYGLLVMAPLLGACAVIAFGGLVARLVGPRWAPLAALLLALTTPMVFVSRSTFSELPAMVLLLGGLALLYDARRDEERRAPGGGGRRWGVSPEAGKAFLGGLALGLILLVRIDGLRDVLPAVVFAGLLVAWRRRTGLPMAAGLAVGAGAGLAEGYLLSRPYLDYLHRSLQPLLMIAGLLVAATVVMVIVLRWEVTGSRLRRAGAALSRGRAPAAAAVLAVLVVAAFAVRPLVQTVRRAPANADDRLNVQFIEHVQRLSGLPVDGTRQYSELSLYWVIWYIGLPALLLAAFGAALLARRLMRGRAPEWLLPYAMTAWTTVLVLYLPGITPDHPWASRRLIAVVIPGLLLFAVWGAAWTMRRVRRTGYGPSAVRRAAVATAVLLLLPVVLSSAGVIVSRTDQGELAAVRGLCDRLGPGRSVVVVDRSNADRLLQVVRGMCGVPSARTVSSATPEDVRRVIGKIYAAGRRPVILGGEARQVAPYVQQPDGRPVRAVALRARQDERTLTEPPNGTWSLTIDVWLAEPAPPEGGDGG</sequence>
<feature type="transmembrane region" description="Helical" evidence="8">
    <location>
        <begin position="457"/>
        <end position="477"/>
    </location>
</feature>
<evidence type="ECO:0000256" key="1">
    <source>
        <dbReference type="ARBA" id="ARBA00004651"/>
    </source>
</evidence>
<keyword evidence="10" id="KW-1185">Reference proteome</keyword>
<feature type="transmembrane region" description="Helical" evidence="8">
    <location>
        <begin position="237"/>
        <end position="254"/>
    </location>
</feature>
<evidence type="ECO:0008006" key="11">
    <source>
        <dbReference type="Google" id="ProtNLM"/>
    </source>
</evidence>
<feature type="transmembrane region" description="Helical" evidence="8">
    <location>
        <begin position="185"/>
        <end position="205"/>
    </location>
</feature>
<protein>
    <recommendedName>
        <fullName evidence="11">Glycosyltransferase RgtA/B/C/D-like domain-containing protein</fullName>
    </recommendedName>
</protein>
<evidence type="ECO:0000313" key="10">
    <source>
        <dbReference type="Proteomes" id="UP001596074"/>
    </source>
</evidence>
<accession>A0ABW1AIL9</accession>
<keyword evidence="6 8" id="KW-1133">Transmembrane helix</keyword>
<feature type="transmembrane region" description="Helical" evidence="8">
    <location>
        <begin position="6"/>
        <end position="30"/>
    </location>
</feature>
<feature type="transmembrane region" description="Helical" evidence="8">
    <location>
        <begin position="37"/>
        <end position="55"/>
    </location>
</feature>
<keyword evidence="5 8" id="KW-0812">Transmembrane</keyword>
<dbReference type="EMBL" id="JBHSON010000155">
    <property type="protein sequence ID" value="MFC5754451.1"/>
    <property type="molecule type" value="Genomic_DNA"/>
</dbReference>
<dbReference type="RefSeq" id="WP_378292559.1">
    <property type="nucleotide sequence ID" value="NZ_JBHSON010000155.1"/>
</dbReference>
<keyword evidence="4" id="KW-0808">Transferase</keyword>
<keyword evidence="2" id="KW-1003">Cell membrane</keyword>
<evidence type="ECO:0000256" key="5">
    <source>
        <dbReference type="ARBA" id="ARBA00022692"/>
    </source>
</evidence>
<organism evidence="9 10">
    <name type="scientific">Actinomadura rugatobispora</name>
    <dbReference type="NCBI Taxonomy" id="1994"/>
    <lineage>
        <taxon>Bacteria</taxon>
        <taxon>Bacillati</taxon>
        <taxon>Actinomycetota</taxon>
        <taxon>Actinomycetes</taxon>
        <taxon>Streptosporangiales</taxon>
        <taxon>Thermomonosporaceae</taxon>
        <taxon>Actinomadura</taxon>
    </lineage>
</organism>
<evidence type="ECO:0000256" key="8">
    <source>
        <dbReference type="SAM" id="Phobius"/>
    </source>
</evidence>
<keyword evidence="3" id="KW-0328">Glycosyltransferase</keyword>
<proteinExistence type="predicted"/>
<evidence type="ECO:0000256" key="4">
    <source>
        <dbReference type="ARBA" id="ARBA00022679"/>
    </source>
</evidence>
<evidence type="ECO:0000256" key="6">
    <source>
        <dbReference type="ARBA" id="ARBA00022989"/>
    </source>
</evidence>
<feature type="transmembrane region" description="Helical" evidence="8">
    <location>
        <begin position="350"/>
        <end position="371"/>
    </location>
</feature>
<keyword evidence="7 8" id="KW-0472">Membrane</keyword>
<dbReference type="InterPro" id="IPR050297">
    <property type="entry name" value="LipidA_mod_glycosyltrf_83"/>
</dbReference>
<feature type="transmembrane region" description="Helical" evidence="8">
    <location>
        <begin position="212"/>
        <end position="231"/>
    </location>
</feature>
<feature type="transmembrane region" description="Helical" evidence="8">
    <location>
        <begin position="489"/>
        <end position="507"/>
    </location>
</feature>
<gene>
    <name evidence="9" type="ORF">ACFPZN_53320</name>
</gene>
<dbReference type="Proteomes" id="UP001596074">
    <property type="component" value="Unassembled WGS sequence"/>
</dbReference>
<feature type="transmembrane region" description="Helical" evidence="8">
    <location>
        <begin position="392"/>
        <end position="413"/>
    </location>
</feature>
<feature type="transmembrane region" description="Helical" evidence="8">
    <location>
        <begin position="551"/>
        <end position="576"/>
    </location>
</feature>
<dbReference type="PANTHER" id="PTHR33908">
    <property type="entry name" value="MANNOSYLTRANSFERASE YKCB-RELATED"/>
    <property type="match status" value="1"/>
</dbReference>
<comment type="caution">
    <text evidence="9">The sequence shown here is derived from an EMBL/GenBank/DDBJ whole genome shotgun (WGS) entry which is preliminary data.</text>
</comment>
<feature type="transmembrane region" description="Helical" evidence="8">
    <location>
        <begin position="519"/>
        <end position="539"/>
    </location>
</feature>
<dbReference type="PANTHER" id="PTHR33908:SF11">
    <property type="entry name" value="MEMBRANE PROTEIN"/>
    <property type="match status" value="1"/>
</dbReference>
<comment type="subcellular location">
    <subcellularLocation>
        <location evidence="1">Cell membrane</location>
        <topology evidence="1">Multi-pass membrane protein</topology>
    </subcellularLocation>
</comment>
<feature type="transmembrane region" description="Helical" evidence="8">
    <location>
        <begin position="321"/>
        <end position="338"/>
    </location>
</feature>
<feature type="transmembrane region" description="Helical" evidence="8">
    <location>
        <begin position="85"/>
        <end position="106"/>
    </location>
</feature>
<reference evidence="10" key="1">
    <citation type="journal article" date="2019" name="Int. J. Syst. Evol. Microbiol.">
        <title>The Global Catalogue of Microorganisms (GCM) 10K type strain sequencing project: providing services to taxonomists for standard genome sequencing and annotation.</title>
        <authorList>
            <consortium name="The Broad Institute Genomics Platform"/>
            <consortium name="The Broad Institute Genome Sequencing Center for Infectious Disease"/>
            <person name="Wu L."/>
            <person name="Ma J."/>
        </authorList>
    </citation>
    <scope>NUCLEOTIDE SEQUENCE [LARGE SCALE GENOMIC DNA]</scope>
    <source>
        <strain evidence="10">KCTC 42087</strain>
    </source>
</reference>
<evidence type="ECO:0000256" key="7">
    <source>
        <dbReference type="ARBA" id="ARBA00023136"/>
    </source>
</evidence>